<evidence type="ECO:0000256" key="10">
    <source>
        <dbReference type="SAM" id="MobiDB-lite"/>
    </source>
</evidence>
<dbReference type="OrthoDB" id="6349953at2759"/>
<protein>
    <recommendedName>
        <fullName evidence="7 9">tRNA (guanine(26)-N(2))-dimethyltransferase</fullName>
        <ecNumber evidence="7 9">2.1.1.216</ecNumber>
    </recommendedName>
</protein>
<dbReference type="EC" id="2.1.1.216" evidence="7 9"/>
<feature type="region of interest" description="Disordered" evidence="10">
    <location>
        <begin position="63"/>
        <end position="101"/>
    </location>
</feature>
<feature type="compositionally biased region" description="Basic and acidic residues" evidence="10">
    <location>
        <begin position="63"/>
        <end position="72"/>
    </location>
</feature>
<keyword evidence="6 9" id="KW-0694">RNA-binding</keyword>
<organism evidence="11 12">
    <name type="scientific">Wolfiporia cocos (strain MD-104)</name>
    <name type="common">Brown rot fungus</name>
    <dbReference type="NCBI Taxonomy" id="742152"/>
    <lineage>
        <taxon>Eukaryota</taxon>
        <taxon>Fungi</taxon>
        <taxon>Dikarya</taxon>
        <taxon>Basidiomycota</taxon>
        <taxon>Agaricomycotina</taxon>
        <taxon>Agaricomycetes</taxon>
        <taxon>Polyporales</taxon>
        <taxon>Phaeolaceae</taxon>
        <taxon>Wolfiporia</taxon>
    </lineage>
</organism>
<evidence type="ECO:0000256" key="5">
    <source>
        <dbReference type="ARBA" id="ARBA00022694"/>
    </source>
</evidence>
<sequence length="596" mass="65357">MTMATVQQPIVVPEGYTLHTENSSSILLPPDNQAFLNPVQEFNRDLSVACIRTWSDLINEEKEKKWRQGQEKRAKKPQNGKGPKSKRTKTGDGAASAMTEGTAAEEVIDRATNAELDPSAGVSTTEAASTEAKIEKQKEYRPYKGVILEALSATGLRSIRYAKEIPLVKYVIANDLSPTAVQAMRKNVEINGLAGRDAPQQESTAGTPHNGVRKPIPPKVRVNEGDACALMYNHRAEKDRVDVVDLDPYGTAAPFIDAAVQCVNDGGLLCVTCTDLSVLATLNYPEKCFSNYGGVPVKAEYCHETALRLVLHTIATSAARYGRYIQPLLSLSIDFYVRIFVRVFSSASEVKKALSKTSTYYVCSGCQSFYGQPLGRMTENVHEATGNVNLHFKAHTGPPVDNKCPECSFPLHVAGPMWSGSIHDPAFIAKVLEHVEMSEDKYGTHARMKGMLTVAKEELDTPFYFTPSKIAGTFHCTCPTLDEVASALLHAGHRISRSHACAGSLKTTAPRADVHDVFRSWIKTHPVRMDKISETSPARHLLSKEARTDANFTHHPDSITASSKVKLVRYQANPTPHWGPGKRAGSGKRKREGEDE</sequence>
<reference evidence="11 12" key="1">
    <citation type="journal article" date="2012" name="Science">
        <title>The Paleozoic origin of enzymatic lignin decomposition reconstructed from 31 fungal genomes.</title>
        <authorList>
            <person name="Floudas D."/>
            <person name="Binder M."/>
            <person name="Riley R."/>
            <person name="Barry K."/>
            <person name="Blanchette R.A."/>
            <person name="Henrissat B."/>
            <person name="Martinez A.T."/>
            <person name="Otillar R."/>
            <person name="Spatafora J.W."/>
            <person name="Yadav J.S."/>
            <person name="Aerts A."/>
            <person name="Benoit I."/>
            <person name="Boyd A."/>
            <person name="Carlson A."/>
            <person name="Copeland A."/>
            <person name="Coutinho P.M."/>
            <person name="de Vries R.P."/>
            <person name="Ferreira P."/>
            <person name="Findley K."/>
            <person name="Foster B."/>
            <person name="Gaskell J."/>
            <person name="Glotzer D."/>
            <person name="Gorecki P."/>
            <person name="Heitman J."/>
            <person name="Hesse C."/>
            <person name="Hori C."/>
            <person name="Igarashi K."/>
            <person name="Jurgens J.A."/>
            <person name="Kallen N."/>
            <person name="Kersten P."/>
            <person name="Kohler A."/>
            <person name="Kuees U."/>
            <person name="Kumar T.K.A."/>
            <person name="Kuo A."/>
            <person name="LaButti K."/>
            <person name="Larrondo L.F."/>
            <person name="Lindquist E."/>
            <person name="Ling A."/>
            <person name="Lombard V."/>
            <person name="Lucas S."/>
            <person name="Lundell T."/>
            <person name="Martin R."/>
            <person name="McLaughlin D.J."/>
            <person name="Morgenstern I."/>
            <person name="Morin E."/>
            <person name="Murat C."/>
            <person name="Nagy L.G."/>
            <person name="Nolan M."/>
            <person name="Ohm R.A."/>
            <person name="Patyshakuliyeva A."/>
            <person name="Rokas A."/>
            <person name="Ruiz-Duenas F.J."/>
            <person name="Sabat G."/>
            <person name="Salamov A."/>
            <person name="Samejima M."/>
            <person name="Schmutz J."/>
            <person name="Slot J.C."/>
            <person name="St John F."/>
            <person name="Stenlid J."/>
            <person name="Sun H."/>
            <person name="Sun S."/>
            <person name="Syed K."/>
            <person name="Tsang A."/>
            <person name="Wiebenga A."/>
            <person name="Young D."/>
            <person name="Pisabarro A."/>
            <person name="Eastwood D.C."/>
            <person name="Martin F."/>
            <person name="Cullen D."/>
            <person name="Grigoriev I.V."/>
            <person name="Hibbett D.S."/>
        </authorList>
    </citation>
    <scope>NUCLEOTIDE SEQUENCE [LARGE SCALE GENOMIC DNA]</scope>
    <source>
        <strain evidence="11 12">MD-104</strain>
    </source>
</reference>
<feature type="region of interest" description="Disordered" evidence="10">
    <location>
        <begin position="195"/>
        <end position="218"/>
    </location>
</feature>
<evidence type="ECO:0000256" key="7">
    <source>
        <dbReference type="ARBA" id="ARBA00039099"/>
    </source>
</evidence>
<feature type="compositionally biased region" description="Basic residues" evidence="10">
    <location>
        <begin position="73"/>
        <end position="88"/>
    </location>
</feature>
<dbReference type="PANTHER" id="PTHR10631">
    <property type="entry name" value="N 2 ,N 2 -DIMETHYLGUANOSINE TRNA METHYLTRANSFERASE"/>
    <property type="match status" value="1"/>
</dbReference>
<keyword evidence="2 9" id="KW-0489">Methyltransferase</keyword>
<dbReference type="PANTHER" id="PTHR10631:SF3">
    <property type="entry name" value="TRNA (GUANINE(26)-N(2))-DIMETHYLTRANSFERASE"/>
    <property type="match status" value="1"/>
</dbReference>
<evidence type="ECO:0000256" key="8">
    <source>
        <dbReference type="ARBA" id="ARBA00051897"/>
    </source>
</evidence>
<dbReference type="OMA" id="MKCCHEM"/>
<dbReference type="Gene3D" id="3.30.56.70">
    <property type="entry name" value="N2,N2-dimethylguanosine tRNA methyltransferase, C-terminal domain"/>
    <property type="match status" value="1"/>
</dbReference>
<evidence type="ECO:0000256" key="3">
    <source>
        <dbReference type="ARBA" id="ARBA00022679"/>
    </source>
</evidence>
<dbReference type="GO" id="GO:0005634">
    <property type="term" value="C:nucleus"/>
    <property type="evidence" value="ECO:0007669"/>
    <property type="project" value="TreeGrafter"/>
</dbReference>
<proteinExistence type="inferred from homology"/>
<dbReference type="GO" id="GO:0002940">
    <property type="term" value="P:tRNA N2-guanine methylation"/>
    <property type="evidence" value="ECO:0007669"/>
    <property type="project" value="TreeGrafter"/>
</dbReference>
<dbReference type="InterPro" id="IPR002905">
    <property type="entry name" value="Trm1"/>
</dbReference>
<dbReference type="InterPro" id="IPR029063">
    <property type="entry name" value="SAM-dependent_MTases_sf"/>
</dbReference>
<dbReference type="FunFam" id="3.30.56.70:FF:000001">
    <property type="entry name" value="tRNA (guanine(26)-N(2))-dimethyltransferase"/>
    <property type="match status" value="1"/>
</dbReference>
<dbReference type="AlphaFoldDB" id="A0A2H3J707"/>
<comment type="catalytic activity">
    <reaction evidence="8 9">
        <text>guanosine(26) in tRNA + 2 S-adenosyl-L-methionine = N(2)-dimethylguanosine(26) in tRNA + 2 S-adenosyl-L-homocysteine + 2 H(+)</text>
        <dbReference type="Rhea" id="RHEA:43140"/>
        <dbReference type="Rhea" id="RHEA-COMP:10359"/>
        <dbReference type="Rhea" id="RHEA-COMP:10360"/>
        <dbReference type="ChEBI" id="CHEBI:15378"/>
        <dbReference type="ChEBI" id="CHEBI:57856"/>
        <dbReference type="ChEBI" id="CHEBI:59789"/>
        <dbReference type="ChEBI" id="CHEBI:74269"/>
        <dbReference type="ChEBI" id="CHEBI:74513"/>
        <dbReference type="EC" id="2.1.1.216"/>
    </reaction>
</comment>
<keyword evidence="5 9" id="KW-0819">tRNA processing</keyword>
<keyword evidence="1 9" id="KW-0820">tRNA-binding</keyword>
<evidence type="ECO:0000313" key="11">
    <source>
        <dbReference type="EMBL" id="PCH38052.1"/>
    </source>
</evidence>
<keyword evidence="3 9" id="KW-0808">Transferase</keyword>
<evidence type="ECO:0000256" key="6">
    <source>
        <dbReference type="ARBA" id="ARBA00022884"/>
    </source>
</evidence>
<evidence type="ECO:0000256" key="2">
    <source>
        <dbReference type="ARBA" id="ARBA00022603"/>
    </source>
</evidence>
<evidence type="ECO:0000256" key="1">
    <source>
        <dbReference type="ARBA" id="ARBA00022555"/>
    </source>
</evidence>
<dbReference type="CDD" id="cd02440">
    <property type="entry name" value="AdoMet_MTases"/>
    <property type="match status" value="1"/>
</dbReference>
<dbReference type="STRING" id="742152.A0A2H3J707"/>
<dbReference type="FunFam" id="3.40.50.150:FF:000450">
    <property type="entry name" value="N2,N2-dimethylguanosine tRNA methyltransferase, putative"/>
    <property type="match status" value="1"/>
</dbReference>
<dbReference type="Proteomes" id="UP000218811">
    <property type="component" value="Unassembled WGS sequence"/>
</dbReference>
<evidence type="ECO:0000256" key="9">
    <source>
        <dbReference type="PROSITE-ProRule" id="PRU00958"/>
    </source>
</evidence>
<gene>
    <name evidence="11" type="ORF">WOLCODRAFT_136010</name>
</gene>
<evidence type="ECO:0000313" key="12">
    <source>
        <dbReference type="Proteomes" id="UP000218811"/>
    </source>
</evidence>
<comment type="similarity">
    <text evidence="9">Belongs to the class I-like SAM-binding methyltransferase superfamily. Trm1 family.</text>
</comment>
<keyword evidence="12" id="KW-1185">Reference proteome</keyword>
<accession>A0A2H3J707</accession>
<dbReference type="Pfam" id="PF02005">
    <property type="entry name" value="TRM"/>
    <property type="match status" value="1"/>
</dbReference>
<evidence type="ECO:0000256" key="4">
    <source>
        <dbReference type="ARBA" id="ARBA00022691"/>
    </source>
</evidence>
<feature type="region of interest" description="Disordered" evidence="10">
    <location>
        <begin position="571"/>
        <end position="596"/>
    </location>
</feature>
<keyword evidence="4 9" id="KW-0949">S-adenosyl-L-methionine</keyword>
<dbReference type="GO" id="GO:0160104">
    <property type="term" value="F:tRNA (guanine(26)-N2)-dimethyltransferase activity"/>
    <property type="evidence" value="ECO:0007669"/>
    <property type="project" value="UniProtKB-UniRule"/>
</dbReference>
<dbReference type="Gene3D" id="3.40.50.150">
    <property type="entry name" value="Vaccinia Virus protein VP39"/>
    <property type="match status" value="1"/>
</dbReference>
<dbReference type="EMBL" id="KB467942">
    <property type="protein sequence ID" value="PCH38052.1"/>
    <property type="molecule type" value="Genomic_DNA"/>
</dbReference>
<dbReference type="SUPFAM" id="SSF53335">
    <property type="entry name" value="S-adenosyl-L-methionine-dependent methyltransferases"/>
    <property type="match status" value="1"/>
</dbReference>
<dbReference type="GO" id="GO:0000049">
    <property type="term" value="F:tRNA binding"/>
    <property type="evidence" value="ECO:0007669"/>
    <property type="project" value="UniProtKB-UniRule"/>
</dbReference>
<dbReference type="PROSITE" id="PS51626">
    <property type="entry name" value="SAM_MT_TRM1"/>
    <property type="match status" value="1"/>
</dbReference>
<dbReference type="InterPro" id="IPR042296">
    <property type="entry name" value="tRNA_met_Trm1_C"/>
</dbReference>
<name>A0A2H3J707_WOLCO</name>